<dbReference type="GO" id="GO:0022900">
    <property type="term" value="P:electron transport chain"/>
    <property type="evidence" value="ECO:0007669"/>
    <property type="project" value="InterPro"/>
</dbReference>
<dbReference type="InterPro" id="IPR002321">
    <property type="entry name" value="Cyt_c_II"/>
</dbReference>
<feature type="binding site" description="covalent" evidence="7">
    <location>
        <position position="145"/>
    </location>
    <ligand>
        <name>heme c</name>
        <dbReference type="ChEBI" id="CHEBI:61717"/>
    </ligand>
</feature>
<proteinExistence type="predicted"/>
<dbReference type="PROSITE" id="PS51009">
    <property type="entry name" value="CYTCII"/>
    <property type="match status" value="1"/>
</dbReference>
<feature type="binding site" description="covalent" evidence="7">
    <location>
        <position position="142"/>
    </location>
    <ligand>
        <name>heme c</name>
        <dbReference type="ChEBI" id="CHEBI:61717"/>
    </ligand>
</feature>
<feature type="signal peptide" evidence="8">
    <location>
        <begin position="1"/>
        <end position="27"/>
    </location>
</feature>
<evidence type="ECO:0000313" key="10">
    <source>
        <dbReference type="Proteomes" id="UP000190322"/>
    </source>
</evidence>
<dbReference type="GO" id="GO:0020037">
    <property type="term" value="F:heme binding"/>
    <property type="evidence" value="ECO:0007669"/>
    <property type="project" value="InterPro"/>
</dbReference>
<keyword evidence="8" id="KW-0732">Signal</keyword>
<comment type="caution">
    <text evidence="9">The sequence shown here is derived from an EMBL/GenBank/DDBJ whole genome shotgun (WGS) entry which is preliminary data.</text>
</comment>
<dbReference type="Pfam" id="PF01322">
    <property type="entry name" value="Cytochrom_C_2"/>
    <property type="match status" value="1"/>
</dbReference>
<evidence type="ECO:0000256" key="7">
    <source>
        <dbReference type="PIRSR" id="PIRSR000027-2"/>
    </source>
</evidence>
<evidence type="ECO:0000256" key="3">
    <source>
        <dbReference type="ARBA" id="ARBA00022723"/>
    </source>
</evidence>
<dbReference type="AlphaFoldDB" id="A0A1S9ZM31"/>
<comment type="PTM">
    <text evidence="7">Binds 1 heme group per subunit.</text>
</comment>
<dbReference type="SUPFAM" id="SSF47175">
    <property type="entry name" value="Cytochromes"/>
    <property type="match status" value="1"/>
</dbReference>
<evidence type="ECO:0000256" key="5">
    <source>
        <dbReference type="ARBA" id="ARBA00023004"/>
    </source>
</evidence>
<feature type="chain" id="PRO_5010586084" evidence="8">
    <location>
        <begin position="28"/>
        <end position="151"/>
    </location>
</feature>
<evidence type="ECO:0000256" key="4">
    <source>
        <dbReference type="ARBA" id="ARBA00022982"/>
    </source>
</evidence>
<gene>
    <name evidence="9" type="ORF">B0180_02515</name>
</gene>
<accession>A0A1S9ZM31</accession>
<keyword evidence="3 6" id="KW-0479">Metal-binding</keyword>
<evidence type="ECO:0000313" key="9">
    <source>
        <dbReference type="EMBL" id="OOR84458.1"/>
    </source>
</evidence>
<dbReference type="RefSeq" id="WP_049237436.1">
    <property type="nucleotide sequence ID" value="NZ_JVLO01000001.1"/>
</dbReference>
<dbReference type="PROSITE" id="PS51257">
    <property type="entry name" value="PROKAR_LIPOPROTEIN"/>
    <property type="match status" value="1"/>
</dbReference>
<keyword evidence="1" id="KW-0813">Transport</keyword>
<evidence type="ECO:0000256" key="6">
    <source>
        <dbReference type="PIRSR" id="PIRSR000027-1"/>
    </source>
</evidence>
<protein>
    <submittedName>
        <fullName evidence="9">Cytochrome C</fullName>
    </submittedName>
</protein>
<reference evidence="9 10" key="1">
    <citation type="submission" date="2017-02" db="EMBL/GenBank/DDBJ databases">
        <title>Draft genome sequence of Moraxella canis CCUG 8415A type strain.</title>
        <authorList>
            <person name="Engstrom-Jakobsson H."/>
            <person name="Salva-Serra F."/>
            <person name="Thorell K."/>
            <person name="Gonzales-Siles L."/>
            <person name="Karlsson R."/>
            <person name="Boulund F."/>
            <person name="Engstrand L."/>
            <person name="Moore E."/>
        </authorList>
    </citation>
    <scope>NUCLEOTIDE SEQUENCE [LARGE SCALE GENOMIC DNA]</scope>
    <source>
        <strain evidence="9 10">CCUG 8415A</strain>
    </source>
</reference>
<feature type="binding site" description="axial binding residue" evidence="6">
    <location>
        <position position="146"/>
    </location>
    <ligand>
        <name>heme c</name>
        <dbReference type="ChEBI" id="CHEBI:61717"/>
    </ligand>
    <ligandPart>
        <name>Fe</name>
        <dbReference type="ChEBI" id="CHEBI:18248"/>
    </ligandPart>
</feature>
<organism evidence="9 10">
    <name type="scientific">Moraxella canis</name>
    <dbReference type="NCBI Taxonomy" id="90239"/>
    <lineage>
        <taxon>Bacteria</taxon>
        <taxon>Pseudomonadati</taxon>
        <taxon>Pseudomonadota</taxon>
        <taxon>Gammaproteobacteria</taxon>
        <taxon>Moraxellales</taxon>
        <taxon>Moraxellaceae</taxon>
        <taxon>Moraxella</taxon>
    </lineage>
</organism>
<dbReference type="EMBL" id="MUXT01000004">
    <property type="protein sequence ID" value="OOR84458.1"/>
    <property type="molecule type" value="Genomic_DNA"/>
</dbReference>
<dbReference type="GO" id="GO:0005506">
    <property type="term" value="F:iron ion binding"/>
    <property type="evidence" value="ECO:0007669"/>
    <property type="project" value="InterPro"/>
</dbReference>
<keyword evidence="2 7" id="KW-0349">Heme</keyword>
<dbReference type="GO" id="GO:0042597">
    <property type="term" value="C:periplasmic space"/>
    <property type="evidence" value="ECO:0007669"/>
    <property type="project" value="InterPro"/>
</dbReference>
<sequence length="151" mass="16163">MFNKIALTAALSATMILVGCNNSGTSAANNPQLEERSKLMKDWRQANEGMKAMMENPDTFDAATFKERADFIADSNAAMWTHFEGDAAKGGDAKDEVWTDAEGFRAKTEEFTASINALSAAAATATTAADVEAQYGQMASNCGSCHKAYKK</sequence>
<keyword evidence="4" id="KW-0249">Electron transport</keyword>
<name>A0A1S9ZM31_9GAMM</name>
<keyword evidence="5 6" id="KW-0408">Iron</keyword>
<evidence type="ECO:0000256" key="2">
    <source>
        <dbReference type="ARBA" id="ARBA00022617"/>
    </source>
</evidence>
<dbReference type="PIRSF" id="PIRSF000027">
    <property type="entry name" value="Cytc_c_prime"/>
    <property type="match status" value="1"/>
</dbReference>
<dbReference type="GO" id="GO:0009055">
    <property type="term" value="F:electron transfer activity"/>
    <property type="evidence" value="ECO:0007669"/>
    <property type="project" value="InterPro"/>
</dbReference>
<dbReference type="OrthoDB" id="5520910at2"/>
<dbReference type="InterPro" id="IPR010980">
    <property type="entry name" value="Cyt_c/b562"/>
</dbReference>
<evidence type="ECO:0000256" key="1">
    <source>
        <dbReference type="ARBA" id="ARBA00022448"/>
    </source>
</evidence>
<dbReference type="InterPro" id="IPR012127">
    <property type="entry name" value="Cyt_c_prime"/>
</dbReference>
<dbReference type="Proteomes" id="UP000190322">
    <property type="component" value="Unassembled WGS sequence"/>
</dbReference>
<dbReference type="Gene3D" id="1.20.120.10">
    <property type="entry name" value="Cytochrome c/b562"/>
    <property type="match status" value="1"/>
</dbReference>
<evidence type="ECO:0000256" key="8">
    <source>
        <dbReference type="SAM" id="SignalP"/>
    </source>
</evidence>